<dbReference type="EMBL" id="MU863753">
    <property type="protein sequence ID" value="KAK4095966.1"/>
    <property type="molecule type" value="Genomic_DNA"/>
</dbReference>
<reference evidence="2" key="1">
    <citation type="journal article" date="2023" name="Mol. Phylogenet. Evol.">
        <title>Genome-scale phylogeny and comparative genomics of the fungal order Sordariales.</title>
        <authorList>
            <person name="Hensen N."/>
            <person name="Bonometti L."/>
            <person name="Westerberg I."/>
            <person name="Brannstrom I.O."/>
            <person name="Guillou S."/>
            <person name="Cros-Aarteil S."/>
            <person name="Calhoun S."/>
            <person name="Haridas S."/>
            <person name="Kuo A."/>
            <person name="Mondo S."/>
            <person name="Pangilinan J."/>
            <person name="Riley R."/>
            <person name="LaButti K."/>
            <person name="Andreopoulos B."/>
            <person name="Lipzen A."/>
            <person name="Chen C."/>
            <person name="Yan M."/>
            <person name="Daum C."/>
            <person name="Ng V."/>
            <person name="Clum A."/>
            <person name="Steindorff A."/>
            <person name="Ohm R.A."/>
            <person name="Martin F."/>
            <person name="Silar P."/>
            <person name="Natvig D.O."/>
            <person name="Lalanne C."/>
            <person name="Gautier V."/>
            <person name="Ament-Velasquez S.L."/>
            <person name="Kruys A."/>
            <person name="Hutchinson M.I."/>
            <person name="Powell A.J."/>
            <person name="Barry K."/>
            <person name="Miller A.N."/>
            <person name="Grigoriev I.V."/>
            <person name="Debuchy R."/>
            <person name="Gladieux P."/>
            <person name="Hiltunen Thoren M."/>
            <person name="Johannesson H."/>
        </authorList>
    </citation>
    <scope>NUCLEOTIDE SEQUENCE</scope>
    <source>
        <strain evidence="2">CBS 757.83</strain>
    </source>
</reference>
<gene>
    <name evidence="2" type="ORF">N658DRAFT_72196</name>
</gene>
<keyword evidence="3" id="KW-1185">Reference proteome</keyword>
<feature type="region of interest" description="Disordered" evidence="1">
    <location>
        <begin position="88"/>
        <end position="108"/>
    </location>
</feature>
<organism evidence="2 3">
    <name type="scientific">Parathielavia hyrcaniae</name>
    <dbReference type="NCBI Taxonomy" id="113614"/>
    <lineage>
        <taxon>Eukaryota</taxon>
        <taxon>Fungi</taxon>
        <taxon>Dikarya</taxon>
        <taxon>Ascomycota</taxon>
        <taxon>Pezizomycotina</taxon>
        <taxon>Sordariomycetes</taxon>
        <taxon>Sordariomycetidae</taxon>
        <taxon>Sordariales</taxon>
        <taxon>Chaetomiaceae</taxon>
        <taxon>Parathielavia</taxon>
    </lineage>
</organism>
<accession>A0AAN6SWV1</accession>
<proteinExistence type="predicted"/>
<evidence type="ECO:0000256" key="1">
    <source>
        <dbReference type="SAM" id="MobiDB-lite"/>
    </source>
</evidence>
<evidence type="ECO:0000313" key="2">
    <source>
        <dbReference type="EMBL" id="KAK4095966.1"/>
    </source>
</evidence>
<evidence type="ECO:0000313" key="3">
    <source>
        <dbReference type="Proteomes" id="UP001305647"/>
    </source>
</evidence>
<dbReference type="Proteomes" id="UP001305647">
    <property type="component" value="Unassembled WGS sequence"/>
</dbReference>
<dbReference type="AlphaFoldDB" id="A0AAN6SWV1"/>
<sequence>MSLSSWQNASKHSMMSFLGRVRLRTYIQPIRHFQQLDLARRQGLVAIASIPRSLHVTVTSPPRPTTSTLGAPTMFPFLRRVLGYKRKSKSTNPGLEPQPEHGGSPRRFILPDCRPDDPKLAEAYNRNWEREAAENSSEFQDFLRDSELFMPLWFFWTNFPEEDGFFYKWLVNSVTTLSKDQLHQERRRG</sequence>
<protein>
    <submittedName>
        <fullName evidence="2">Uncharacterized protein</fullName>
    </submittedName>
</protein>
<comment type="caution">
    <text evidence="2">The sequence shown here is derived from an EMBL/GenBank/DDBJ whole genome shotgun (WGS) entry which is preliminary data.</text>
</comment>
<reference evidence="2" key="2">
    <citation type="submission" date="2023-05" db="EMBL/GenBank/DDBJ databases">
        <authorList>
            <consortium name="Lawrence Berkeley National Laboratory"/>
            <person name="Steindorff A."/>
            <person name="Hensen N."/>
            <person name="Bonometti L."/>
            <person name="Westerberg I."/>
            <person name="Brannstrom I.O."/>
            <person name="Guillou S."/>
            <person name="Cros-Aarteil S."/>
            <person name="Calhoun S."/>
            <person name="Haridas S."/>
            <person name="Kuo A."/>
            <person name="Mondo S."/>
            <person name="Pangilinan J."/>
            <person name="Riley R."/>
            <person name="Labutti K."/>
            <person name="Andreopoulos B."/>
            <person name="Lipzen A."/>
            <person name="Chen C."/>
            <person name="Yanf M."/>
            <person name="Daum C."/>
            <person name="Ng V."/>
            <person name="Clum A."/>
            <person name="Ohm R."/>
            <person name="Martin F."/>
            <person name="Silar P."/>
            <person name="Natvig D."/>
            <person name="Lalanne C."/>
            <person name="Gautier V."/>
            <person name="Ament-Velasquez S.L."/>
            <person name="Kruys A."/>
            <person name="Hutchinson M.I."/>
            <person name="Powell A.J."/>
            <person name="Barry K."/>
            <person name="Miller A.N."/>
            <person name="Grigoriev I.V."/>
            <person name="Debuchy R."/>
            <person name="Gladieux P."/>
            <person name="Thoren M.H."/>
            <person name="Johannesson H."/>
        </authorList>
    </citation>
    <scope>NUCLEOTIDE SEQUENCE</scope>
    <source>
        <strain evidence="2">CBS 757.83</strain>
    </source>
</reference>
<name>A0AAN6SWV1_9PEZI</name>